<proteinExistence type="predicted"/>
<protein>
    <submittedName>
        <fullName evidence="3">Zinc finger domain-containing protein</fullName>
    </submittedName>
</protein>
<dbReference type="GeneID" id="63713919"/>
<dbReference type="EMBL" id="LAYC01000001">
    <property type="protein sequence ID" value="KYK60141.1"/>
    <property type="molecule type" value="Genomic_DNA"/>
</dbReference>
<dbReference type="RefSeq" id="XP_040659493.1">
    <property type="nucleotide sequence ID" value="XM_040798610.1"/>
</dbReference>
<dbReference type="InterPro" id="IPR059009">
    <property type="entry name" value="Znf_C2H2_17_1st"/>
</dbReference>
<dbReference type="AlphaFoldDB" id="A0A151GSU7"/>
<feature type="region of interest" description="Disordered" evidence="1">
    <location>
        <begin position="176"/>
        <end position="199"/>
    </location>
</feature>
<name>A0A151GSU7_DRECN</name>
<reference evidence="3 4" key="1">
    <citation type="journal article" date="2016" name="Sci. Rep.">
        <title>Insights into Adaptations to a Near-Obligate Nematode Endoparasitic Lifestyle from the Finished Genome of Drechmeria coniospora.</title>
        <authorList>
            <person name="Zhang L."/>
            <person name="Zhou Z."/>
            <person name="Guo Q."/>
            <person name="Fokkens L."/>
            <person name="Miskei M."/>
            <person name="Pocsi I."/>
            <person name="Zhang W."/>
            <person name="Chen M."/>
            <person name="Wang L."/>
            <person name="Sun Y."/>
            <person name="Donzelli B.G."/>
            <person name="Gibson D.M."/>
            <person name="Nelson D.R."/>
            <person name="Luo J.G."/>
            <person name="Rep M."/>
            <person name="Liu H."/>
            <person name="Yang S."/>
            <person name="Wang J."/>
            <person name="Krasnoff S.B."/>
            <person name="Xu Y."/>
            <person name="Molnar I."/>
            <person name="Lin M."/>
        </authorList>
    </citation>
    <scope>NUCLEOTIDE SEQUENCE [LARGE SCALE GENOMIC DNA]</scope>
    <source>
        <strain evidence="3 4">ARSEF 6962</strain>
    </source>
</reference>
<dbReference type="SMART" id="SM00355">
    <property type="entry name" value="ZnF_C2H2"/>
    <property type="match status" value="2"/>
</dbReference>
<feature type="region of interest" description="Disordered" evidence="1">
    <location>
        <begin position="550"/>
        <end position="587"/>
    </location>
</feature>
<evidence type="ECO:0000259" key="2">
    <source>
        <dbReference type="SMART" id="SM00355"/>
    </source>
</evidence>
<gene>
    <name evidence="3" type="ORF">DCS_01276</name>
</gene>
<dbReference type="STRING" id="98403.A0A151GSU7"/>
<feature type="domain" description="C2H2-type" evidence="2">
    <location>
        <begin position="480"/>
        <end position="506"/>
    </location>
</feature>
<comment type="caution">
    <text evidence="3">The sequence shown here is derived from an EMBL/GenBank/DDBJ whole genome shotgun (WGS) entry which is preliminary data.</text>
</comment>
<evidence type="ECO:0000313" key="4">
    <source>
        <dbReference type="Proteomes" id="UP000076580"/>
    </source>
</evidence>
<dbReference type="InParanoid" id="A0A151GSU7"/>
<sequence length="673" mass="73472">MDSNTYASVKITLNGCITAPSWVKEPFSFLFLFAPFLLLLPSIDQVVSLANAQPGAWYRLVNLQRDRSDWGHLPIRIGTSRKQSGTCPIHRSGYERGAMLAVVPHLLPSTLALSRPHQDREFEPGEIPQDRLAKDRLHSNQARDYSYPPPGMASNAPSIFSFPPIDPSVDLLNGSSWASNGEGQSFPDFPDTASPNVGDVEECLFTSGQTTPRGTRTDRPKSAEAIWTASRTGSVATTMAQAMSRANSSRSSTTVLSQNSHMSAADDAAAFQNGSHSTPPMAGMDSCLLLVADAGGPNHLYWPDYSIDVGLNANHQGVYHLPGADPLHMAPAHMHLGPEVGLPDASSPSSWDCFSSSISRTSSPATIDETWMPAPLSSRSSPDIKCQSPSSERKLTLIPEYDNISANPMDDSIGLTQKLGPRRPSNVSDSARDHVLYKSAAPGPDGFFHCPWEGQANCNHKAEKLKCNYDKFVDSHLKPYRCKAITCEGARFSSTACLLRHEREAHGLHGHGEKPFLCIYDGCERAMHGNGFPRQWNLRDHMKRVHNDHGISSGSPPAAAVPVSQPVNGSRKRKLDAPEQQVSASRKTVVKPVPMVEQVRNTTRPLLDQWLDHRRAVEDAIRGLNKPGDSRNLRHITRVQKHLSAMAKMTADNGDMPKADTTPVAPRRSYASG</sequence>
<feature type="compositionally biased region" description="Low complexity" evidence="1">
    <location>
        <begin position="552"/>
        <end position="567"/>
    </location>
</feature>
<feature type="domain" description="C2H2-type" evidence="2">
    <location>
        <begin position="516"/>
        <end position="546"/>
    </location>
</feature>
<evidence type="ECO:0000256" key="1">
    <source>
        <dbReference type="SAM" id="MobiDB-lite"/>
    </source>
</evidence>
<dbReference type="InterPro" id="IPR013087">
    <property type="entry name" value="Znf_C2H2_type"/>
</dbReference>
<dbReference type="Pfam" id="PF26176">
    <property type="entry name" value="zf_C2H2_17_2"/>
    <property type="match status" value="1"/>
</dbReference>
<accession>A0A151GSU7</accession>
<dbReference type="Gene3D" id="3.30.160.60">
    <property type="entry name" value="Classic Zinc Finger"/>
    <property type="match status" value="1"/>
</dbReference>
<organism evidence="3 4">
    <name type="scientific">Drechmeria coniospora</name>
    <name type="common">Nematophagous fungus</name>
    <name type="synonym">Meria coniospora</name>
    <dbReference type="NCBI Taxonomy" id="98403"/>
    <lineage>
        <taxon>Eukaryota</taxon>
        <taxon>Fungi</taxon>
        <taxon>Dikarya</taxon>
        <taxon>Ascomycota</taxon>
        <taxon>Pezizomycotina</taxon>
        <taxon>Sordariomycetes</taxon>
        <taxon>Hypocreomycetidae</taxon>
        <taxon>Hypocreales</taxon>
        <taxon>Ophiocordycipitaceae</taxon>
        <taxon>Drechmeria</taxon>
    </lineage>
</organism>
<dbReference type="Proteomes" id="UP000076580">
    <property type="component" value="Chromosome 01"/>
</dbReference>
<keyword evidence="4" id="KW-1185">Reference proteome</keyword>
<evidence type="ECO:0000313" key="3">
    <source>
        <dbReference type="EMBL" id="KYK60141.1"/>
    </source>
</evidence>
<dbReference type="Pfam" id="PF26177">
    <property type="entry name" value="zf_C2H2_17_1st"/>
    <property type="match status" value="1"/>
</dbReference>
<feature type="region of interest" description="Disordered" evidence="1">
    <location>
        <begin position="649"/>
        <end position="673"/>
    </location>
</feature>
<dbReference type="InterPro" id="IPR059095">
    <property type="entry name" value="Znf_C2H2_17_2nd"/>
</dbReference>